<keyword evidence="2" id="KW-1185">Reference proteome</keyword>
<gene>
    <name evidence="1" type="ORF">MCNF_30700</name>
</gene>
<dbReference type="AlphaFoldDB" id="A0A7I7XYN9"/>
<evidence type="ECO:0000313" key="1">
    <source>
        <dbReference type="EMBL" id="BBZ34465.1"/>
    </source>
</evidence>
<dbReference type="EMBL" id="AP022612">
    <property type="protein sequence ID" value="BBZ34465.1"/>
    <property type="molecule type" value="Genomic_DNA"/>
</dbReference>
<protein>
    <submittedName>
        <fullName evidence="1">Uncharacterized protein</fullName>
    </submittedName>
</protein>
<reference evidence="1" key="1">
    <citation type="journal article" date="2019" name="Emerg. Microbes Infect.">
        <title>Comprehensive subspecies identification of 175 nontuberculous mycobacteria species based on 7547 genomic profiles.</title>
        <authorList>
            <person name="Matsumoto Y."/>
            <person name="Kinjo T."/>
            <person name="Motooka D."/>
            <person name="Nabeya D."/>
            <person name="Jung N."/>
            <person name="Uechi K."/>
            <person name="Horii T."/>
            <person name="Iida T."/>
            <person name="Fujita J."/>
            <person name="Nakamura S."/>
        </authorList>
    </citation>
    <scope>NUCLEOTIDE SEQUENCE [LARGE SCALE GENOMIC DNA]</scope>
    <source>
        <strain evidence="1">JCM 13671</strain>
    </source>
</reference>
<dbReference type="RefSeq" id="WP_234812793.1">
    <property type="nucleotide sequence ID" value="NZ_AP022612.1"/>
</dbReference>
<accession>A0A7I7XYN9</accession>
<dbReference type="Proteomes" id="UP000466931">
    <property type="component" value="Chromosome"/>
</dbReference>
<sequence length="60" mass="6345">MAGPAIEYLGYLIERCTDQFHHRDGSRTILGPDFCCAGASPDECGGDSYGGSNPDGVHAR</sequence>
<reference evidence="1" key="2">
    <citation type="submission" date="2020-02" db="EMBL/GenBank/DDBJ databases">
        <authorList>
            <person name="Matsumoto Y."/>
            <person name="Motooka D."/>
            <person name="Nakamura S."/>
        </authorList>
    </citation>
    <scope>NUCLEOTIDE SEQUENCE</scope>
    <source>
        <strain evidence="1">JCM 13671</strain>
    </source>
</reference>
<organism evidence="1 2">
    <name type="scientific">Mycolicibacterium confluentis</name>
    <dbReference type="NCBI Taxonomy" id="28047"/>
    <lineage>
        <taxon>Bacteria</taxon>
        <taxon>Bacillati</taxon>
        <taxon>Actinomycetota</taxon>
        <taxon>Actinomycetes</taxon>
        <taxon>Mycobacteriales</taxon>
        <taxon>Mycobacteriaceae</taxon>
        <taxon>Mycolicibacterium</taxon>
    </lineage>
</organism>
<evidence type="ECO:0000313" key="2">
    <source>
        <dbReference type="Proteomes" id="UP000466931"/>
    </source>
</evidence>
<name>A0A7I7XYN9_9MYCO</name>
<proteinExistence type="predicted"/>